<organism evidence="8 9">
    <name type="scientific">Amycolatopsis sacchari</name>
    <dbReference type="NCBI Taxonomy" id="115433"/>
    <lineage>
        <taxon>Bacteria</taxon>
        <taxon>Bacillati</taxon>
        <taxon>Actinomycetota</taxon>
        <taxon>Actinomycetes</taxon>
        <taxon>Pseudonocardiales</taxon>
        <taxon>Pseudonocardiaceae</taxon>
        <taxon>Amycolatopsis</taxon>
    </lineage>
</organism>
<proteinExistence type="predicted"/>
<dbReference type="RefSeq" id="WP_091506071.1">
    <property type="nucleotide sequence ID" value="NZ_FORP01000005.1"/>
</dbReference>
<evidence type="ECO:0000313" key="8">
    <source>
        <dbReference type="EMBL" id="SFJ44881.1"/>
    </source>
</evidence>
<keyword evidence="4 6" id="KW-1133">Transmembrane helix</keyword>
<keyword evidence="3 6" id="KW-0812">Transmembrane</keyword>
<evidence type="ECO:0000256" key="1">
    <source>
        <dbReference type="ARBA" id="ARBA00004651"/>
    </source>
</evidence>
<sequence>MLKLALRLLRYHRGGAVATGLIALVGTALVTAMAALLGTGLADGTAAADRPFLTQFPLIMGGWVVAIVVFAVVSTVTVTLGGRAGEISGLRLLGAAPRQVRVMVSAETFAVAAVAAPPGLGLGYLLGLLVLAGVRSSGLTDPVSGYAPGFLLPLAGAVVVLAASVVAAWTGSRKAAERGPVDVPVVTRVRRSGRPRRVAAVVLLVAGIGSASAVLGLSADDIATTAMTGPATVLTAIGLAILAPELVSLANRLARVPRGASGHLAAVNLAVAPDRLRPAVTFLTLLVGVAAGTLSMQGIENEHSASGGTARVLASINYLVVVLIALFMAIALTNNLVAALGRRREEFAAMSLIGATAGQTRRMLLWEIAAATVVSVLAAVVGAVVCVVPFSIVKTGGVAAAFAPGPYLLSIALGVVLALGVTTGAGNRAIGAATAS</sequence>
<dbReference type="PANTHER" id="PTHR30287">
    <property type="entry name" value="MEMBRANE COMPONENT OF PREDICTED ABC SUPERFAMILY METABOLITE UPTAKE TRANSPORTER"/>
    <property type="match status" value="1"/>
</dbReference>
<keyword evidence="9" id="KW-1185">Reference proteome</keyword>
<dbReference type="EMBL" id="FORP01000005">
    <property type="protein sequence ID" value="SFJ44881.1"/>
    <property type="molecule type" value="Genomic_DNA"/>
</dbReference>
<evidence type="ECO:0000313" key="9">
    <source>
        <dbReference type="Proteomes" id="UP000199025"/>
    </source>
</evidence>
<dbReference type="InterPro" id="IPR003838">
    <property type="entry name" value="ABC3_permease_C"/>
</dbReference>
<dbReference type="PANTHER" id="PTHR30287:SF1">
    <property type="entry name" value="INNER MEMBRANE PROTEIN"/>
    <property type="match status" value="1"/>
</dbReference>
<accession>A0A1I3RHR1</accession>
<dbReference type="InterPro" id="IPR038766">
    <property type="entry name" value="Membrane_comp_ABC_pdt"/>
</dbReference>
<gene>
    <name evidence="8" type="ORF">SAMN05421835_105284</name>
</gene>
<keyword evidence="2" id="KW-1003">Cell membrane</keyword>
<feature type="transmembrane region" description="Helical" evidence="6">
    <location>
        <begin position="62"/>
        <end position="81"/>
    </location>
</feature>
<evidence type="ECO:0000256" key="4">
    <source>
        <dbReference type="ARBA" id="ARBA00022989"/>
    </source>
</evidence>
<feature type="transmembrane region" description="Helical" evidence="6">
    <location>
        <begin position="146"/>
        <end position="169"/>
    </location>
</feature>
<feature type="transmembrane region" description="Helical" evidence="6">
    <location>
        <begin position="316"/>
        <end position="340"/>
    </location>
</feature>
<evidence type="ECO:0000256" key="5">
    <source>
        <dbReference type="ARBA" id="ARBA00023136"/>
    </source>
</evidence>
<reference evidence="8 9" key="1">
    <citation type="submission" date="2016-10" db="EMBL/GenBank/DDBJ databases">
        <authorList>
            <person name="de Groot N.N."/>
        </authorList>
    </citation>
    <scope>NUCLEOTIDE SEQUENCE [LARGE SCALE GENOMIC DNA]</scope>
    <source>
        <strain evidence="8 9">DSM 44468</strain>
    </source>
</reference>
<evidence type="ECO:0000256" key="6">
    <source>
        <dbReference type="SAM" id="Phobius"/>
    </source>
</evidence>
<dbReference type="GO" id="GO:0005886">
    <property type="term" value="C:plasma membrane"/>
    <property type="evidence" value="ECO:0007669"/>
    <property type="project" value="UniProtKB-SubCell"/>
</dbReference>
<feature type="transmembrane region" description="Helical" evidence="6">
    <location>
        <begin position="398"/>
        <end position="421"/>
    </location>
</feature>
<feature type="transmembrane region" description="Helical" evidence="6">
    <location>
        <begin position="102"/>
        <end position="126"/>
    </location>
</feature>
<dbReference type="OrthoDB" id="3223244at2"/>
<feature type="transmembrane region" description="Helical" evidence="6">
    <location>
        <begin position="279"/>
        <end position="296"/>
    </location>
</feature>
<feature type="domain" description="ABC3 transporter permease C-terminal" evidence="7">
    <location>
        <begin position="319"/>
        <end position="429"/>
    </location>
</feature>
<feature type="transmembrane region" description="Helical" evidence="6">
    <location>
        <begin position="368"/>
        <end position="392"/>
    </location>
</feature>
<dbReference type="STRING" id="115433.SAMN05421835_105284"/>
<dbReference type="Proteomes" id="UP000199025">
    <property type="component" value="Unassembled WGS sequence"/>
</dbReference>
<dbReference type="AlphaFoldDB" id="A0A1I3RHR1"/>
<feature type="transmembrane region" description="Helical" evidence="6">
    <location>
        <begin position="21"/>
        <end position="42"/>
    </location>
</feature>
<comment type="subcellular location">
    <subcellularLocation>
        <location evidence="1">Cell membrane</location>
        <topology evidence="1">Multi-pass membrane protein</topology>
    </subcellularLocation>
</comment>
<feature type="transmembrane region" description="Helical" evidence="6">
    <location>
        <begin position="231"/>
        <end position="250"/>
    </location>
</feature>
<protein>
    <submittedName>
        <fullName evidence="8">Putative ABC transport system permease protein</fullName>
    </submittedName>
</protein>
<name>A0A1I3RHR1_9PSEU</name>
<dbReference type="Pfam" id="PF02687">
    <property type="entry name" value="FtsX"/>
    <property type="match status" value="2"/>
</dbReference>
<keyword evidence="5 6" id="KW-0472">Membrane</keyword>
<feature type="transmembrane region" description="Helical" evidence="6">
    <location>
        <begin position="198"/>
        <end position="219"/>
    </location>
</feature>
<feature type="domain" description="ABC3 transporter permease C-terminal" evidence="7">
    <location>
        <begin position="60"/>
        <end position="175"/>
    </location>
</feature>
<evidence type="ECO:0000256" key="3">
    <source>
        <dbReference type="ARBA" id="ARBA00022692"/>
    </source>
</evidence>
<evidence type="ECO:0000259" key="7">
    <source>
        <dbReference type="Pfam" id="PF02687"/>
    </source>
</evidence>
<evidence type="ECO:0000256" key="2">
    <source>
        <dbReference type="ARBA" id="ARBA00022475"/>
    </source>
</evidence>